<evidence type="ECO:0000256" key="1">
    <source>
        <dbReference type="SAM" id="Phobius"/>
    </source>
</evidence>
<keyword evidence="1" id="KW-0472">Membrane</keyword>
<dbReference type="STRING" id="51642.NSMM_150015"/>
<name>A0A1G5SBA4_9PROT</name>
<evidence type="ECO:0000313" key="3">
    <source>
        <dbReference type="Proteomes" id="UP000198729"/>
    </source>
</evidence>
<keyword evidence="1" id="KW-0812">Transmembrane</keyword>
<reference evidence="2 3" key="1">
    <citation type="submission" date="2016-10" db="EMBL/GenBank/DDBJ databases">
        <authorList>
            <person name="de Groot N.N."/>
        </authorList>
    </citation>
    <scope>NUCLEOTIDE SEQUENCE [LARGE SCALE GENOMIC DNA]</scope>
    <source>
        <strain evidence="2">1</strain>
    </source>
</reference>
<protein>
    <submittedName>
        <fullName evidence="2">Uncharacterized protein</fullName>
    </submittedName>
</protein>
<dbReference type="AlphaFoldDB" id="A0A1G5SBA4"/>
<gene>
    <name evidence="2" type="ORF">NSMM_150015</name>
</gene>
<accession>A0A1G5SBA4</accession>
<dbReference type="RefSeq" id="WP_090283631.1">
    <property type="nucleotide sequence ID" value="NZ_FMWO01000020.1"/>
</dbReference>
<proteinExistence type="predicted"/>
<dbReference type="Proteomes" id="UP000198729">
    <property type="component" value="Unassembled WGS sequence"/>
</dbReference>
<evidence type="ECO:0000313" key="2">
    <source>
        <dbReference type="EMBL" id="SCZ84277.1"/>
    </source>
</evidence>
<dbReference type="EMBL" id="FMWO01000020">
    <property type="protein sequence ID" value="SCZ84277.1"/>
    <property type="molecule type" value="Genomic_DNA"/>
</dbReference>
<feature type="transmembrane region" description="Helical" evidence="1">
    <location>
        <begin position="7"/>
        <end position="26"/>
    </location>
</feature>
<organism evidence="2 3">
    <name type="scientific">Nitrosomonas mobilis</name>
    <dbReference type="NCBI Taxonomy" id="51642"/>
    <lineage>
        <taxon>Bacteria</taxon>
        <taxon>Pseudomonadati</taxon>
        <taxon>Pseudomonadota</taxon>
        <taxon>Betaproteobacteria</taxon>
        <taxon>Nitrosomonadales</taxon>
        <taxon>Nitrosomonadaceae</taxon>
        <taxon>Nitrosomonas</taxon>
    </lineage>
</organism>
<sequence>MRITVENIIVVLSLILFEAWFLSGYFSGNPEFEPAIGFLVSLGALFGKDKVKEKLGFGGEKNSHDLALFEEFQQVFPVEPTLRLLKETDFGNSFPKSSIQPLYDFADTWDTVEKEFFNKKLEKERKSLYEAAKELAMEFAKQTVPVGSGDFISVYPDNVRNEGDPRPQHVLDSAKILNDRSSEFTPKYESFVRICKAALKQ</sequence>
<dbReference type="OrthoDB" id="8912424at2"/>
<keyword evidence="3" id="KW-1185">Reference proteome</keyword>
<keyword evidence="1" id="KW-1133">Transmembrane helix</keyword>